<dbReference type="InterPro" id="IPR001160">
    <property type="entry name" value="Peptidase_M20C"/>
</dbReference>
<dbReference type="Pfam" id="PF01546">
    <property type="entry name" value="Peptidase_M20"/>
    <property type="match status" value="1"/>
</dbReference>
<dbReference type="Gene3D" id="3.40.630.10">
    <property type="entry name" value="Zn peptidases"/>
    <property type="match status" value="2"/>
</dbReference>
<dbReference type="EMBL" id="SMAA01000007">
    <property type="protein sequence ID" value="TCS79262.1"/>
    <property type="molecule type" value="Genomic_DNA"/>
</dbReference>
<dbReference type="GO" id="GO:0070573">
    <property type="term" value="F:metallodipeptidase activity"/>
    <property type="evidence" value="ECO:0007669"/>
    <property type="project" value="TreeGrafter"/>
</dbReference>
<dbReference type="PANTHER" id="PTHR43501">
    <property type="entry name" value="CYTOSOL NON-SPECIFIC DIPEPTIDASE"/>
    <property type="match status" value="1"/>
</dbReference>
<reference evidence="3 4" key="1">
    <citation type="submission" date="2019-03" db="EMBL/GenBank/DDBJ databases">
        <title>Genomic Encyclopedia of Type Strains, Phase IV (KMG-IV): sequencing the most valuable type-strain genomes for metagenomic binning, comparative biology and taxonomic classification.</title>
        <authorList>
            <person name="Goeker M."/>
        </authorList>
    </citation>
    <scope>NUCLEOTIDE SEQUENCE [LARGE SCALE GENOMIC DNA]</scope>
    <source>
        <strain evidence="3 4">DSM 20467</strain>
    </source>
</reference>
<evidence type="ECO:0000256" key="1">
    <source>
        <dbReference type="SAM" id="Coils"/>
    </source>
</evidence>
<evidence type="ECO:0000313" key="4">
    <source>
        <dbReference type="Proteomes" id="UP000295188"/>
    </source>
</evidence>
<gene>
    <name evidence="3" type="ORF">EDC37_10728</name>
</gene>
<dbReference type="InterPro" id="IPR002933">
    <property type="entry name" value="Peptidase_M20"/>
</dbReference>
<accession>A0A4V2URX5</accession>
<feature type="coiled-coil region" evidence="1">
    <location>
        <begin position="267"/>
        <end position="294"/>
    </location>
</feature>
<dbReference type="RefSeq" id="WP_231040102.1">
    <property type="nucleotide sequence ID" value="NZ_SMAA01000007.1"/>
</dbReference>
<dbReference type="PIRSF" id="PIRSF016599">
    <property type="entry name" value="Xaa-His_dipept"/>
    <property type="match status" value="1"/>
</dbReference>
<keyword evidence="4" id="KW-1185">Reference proteome</keyword>
<dbReference type="NCBIfam" id="TIGR01893">
    <property type="entry name" value="aa-his-dipept"/>
    <property type="match status" value="1"/>
</dbReference>
<name>A0A4V2URX5_9FIRM</name>
<dbReference type="FunFam" id="3.40.630.10:FF:000018">
    <property type="entry name" value="Aminoacyl-histidine dipeptidase PepD"/>
    <property type="match status" value="1"/>
</dbReference>
<dbReference type="Pfam" id="PF07687">
    <property type="entry name" value="M20_dimer"/>
    <property type="match status" value="1"/>
</dbReference>
<comment type="caution">
    <text evidence="3">The sequence shown here is derived from an EMBL/GenBank/DDBJ whole genome shotgun (WGS) entry which is preliminary data.</text>
</comment>
<dbReference type="GO" id="GO:0005829">
    <property type="term" value="C:cytosol"/>
    <property type="evidence" value="ECO:0007669"/>
    <property type="project" value="TreeGrafter"/>
</dbReference>
<evidence type="ECO:0000259" key="2">
    <source>
        <dbReference type="Pfam" id="PF07687"/>
    </source>
</evidence>
<proteinExistence type="predicted"/>
<dbReference type="PRINTS" id="PR00934">
    <property type="entry name" value="XHISDIPTASE"/>
</dbReference>
<evidence type="ECO:0000313" key="3">
    <source>
        <dbReference type="EMBL" id="TCS79262.1"/>
    </source>
</evidence>
<dbReference type="PANTHER" id="PTHR43501:SF1">
    <property type="entry name" value="CYTOSOL NON-SPECIFIC DIPEPTIDASE"/>
    <property type="match status" value="1"/>
</dbReference>
<feature type="domain" description="Peptidase M20 dimerisation" evidence="2">
    <location>
        <begin position="202"/>
        <end position="290"/>
    </location>
</feature>
<sequence length="484" mass="52935">MNAILADVLKEFQELAKIPRPSGHEKRVSNYIAQKLSSMGLEVSQDEYNNVIADKKAADGFAAAPLVMLQSHMDMVCVAEEGIKYDPLHDPIKVKNNGEFLFAEGTSLGADDGIGVASIFYLMAQDFAHGPLRAVFTVDEEQGMSGARGLDKKYLDGVSYIINCDSEDYDVVTVASAGSVHVGFEREFSFCHTEKGYQSVRIGLKNLLGGHSGTEIDKNRCNAIKALAFILRGLQEENIEFVLSQIKGGTADNAIASEAFADVVYKAKDEQKIASVLEQQKKEFEEVYGEIEKNVVFIFEKIDTPSDVLSSIDTKSLIALLCVLHSGVYAMSQKVKGLPELSANVGRLSLEAGKIVIHLLARSATNANLSFIKRTYKALAGMSGFNAVFAPTSPAWNGDPDSKLTRIMTETFAEQNNKKMRVECIHGGLECNYFADKKPDVDIVSIGPNNLDIHTPQERLQLDTVVPQILLMKEVLTKIARGGK</sequence>
<protein>
    <submittedName>
        <fullName evidence="3">Dipeptidase D</fullName>
    </submittedName>
</protein>
<dbReference type="SUPFAM" id="SSF53187">
    <property type="entry name" value="Zn-dependent exopeptidases"/>
    <property type="match status" value="1"/>
</dbReference>
<dbReference type="GO" id="GO:0006508">
    <property type="term" value="P:proteolysis"/>
    <property type="evidence" value="ECO:0007669"/>
    <property type="project" value="InterPro"/>
</dbReference>
<dbReference type="InterPro" id="IPR011650">
    <property type="entry name" value="Peptidase_M20_dimer"/>
</dbReference>
<organism evidence="3 4">
    <name type="scientific">Pectinatus cerevisiiphilus</name>
    <dbReference type="NCBI Taxonomy" id="86956"/>
    <lineage>
        <taxon>Bacteria</taxon>
        <taxon>Bacillati</taxon>
        <taxon>Bacillota</taxon>
        <taxon>Negativicutes</taxon>
        <taxon>Selenomonadales</taxon>
        <taxon>Selenomonadaceae</taxon>
        <taxon>Pectinatus</taxon>
    </lineage>
</organism>
<keyword evidence="1" id="KW-0175">Coiled coil</keyword>
<dbReference type="AlphaFoldDB" id="A0A4V2URX5"/>
<dbReference type="Proteomes" id="UP000295188">
    <property type="component" value="Unassembled WGS sequence"/>
</dbReference>